<dbReference type="EMBL" id="BGPR01029389">
    <property type="protein sequence ID" value="GBO01137.1"/>
    <property type="molecule type" value="Genomic_DNA"/>
</dbReference>
<comment type="caution">
    <text evidence="1">The sequence shown here is derived from an EMBL/GenBank/DDBJ whole genome shotgun (WGS) entry which is preliminary data.</text>
</comment>
<name>A0A4Y2TNY4_ARAVE</name>
<evidence type="ECO:0000313" key="1">
    <source>
        <dbReference type="EMBL" id="GBO01137.1"/>
    </source>
</evidence>
<protein>
    <submittedName>
        <fullName evidence="1">Uncharacterized protein</fullName>
    </submittedName>
</protein>
<sequence length="105" mass="11775">MKHRFRYDTGSGSDGTVVNTRVFNGEICRHGLKLHRPIQWIICLLHINELPLRHLFEVKPSGPSSFTGDIGQNLKACEKLSLVVFNSIECDLPGIDPTNLSCDQK</sequence>
<dbReference type="Proteomes" id="UP000499080">
    <property type="component" value="Unassembled WGS sequence"/>
</dbReference>
<proteinExistence type="predicted"/>
<accession>A0A4Y2TNY4</accession>
<dbReference type="AlphaFoldDB" id="A0A4Y2TNY4"/>
<keyword evidence="2" id="KW-1185">Reference proteome</keyword>
<dbReference type="OrthoDB" id="6617942at2759"/>
<gene>
    <name evidence="1" type="ORF">AVEN_242058_1</name>
</gene>
<organism evidence="1 2">
    <name type="scientific">Araneus ventricosus</name>
    <name type="common">Orbweaver spider</name>
    <name type="synonym">Epeira ventricosa</name>
    <dbReference type="NCBI Taxonomy" id="182803"/>
    <lineage>
        <taxon>Eukaryota</taxon>
        <taxon>Metazoa</taxon>
        <taxon>Ecdysozoa</taxon>
        <taxon>Arthropoda</taxon>
        <taxon>Chelicerata</taxon>
        <taxon>Arachnida</taxon>
        <taxon>Araneae</taxon>
        <taxon>Araneomorphae</taxon>
        <taxon>Entelegynae</taxon>
        <taxon>Araneoidea</taxon>
        <taxon>Araneidae</taxon>
        <taxon>Araneus</taxon>
    </lineage>
</organism>
<evidence type="ECO:0000313" key="2">
    <source>
        <dbReference type="Proteomes" id="UP000499080"/>
    </source>
</evidence>
<reference evidence="1 2" key="1">
    <citation type="journal article" date="2019" name="Sci. Rep.">
        <title>Orb-weaving spider Araneus ventricosus genome elucidates the spidroin gene catalogue.</title>
        <authorList>
            <person name="Kono N."/>
            <person name="Nakamura H."/>
            <person name="Ohtoshi R."/>
            <person name="Moran D.A.P."/>
            <person name="Shinohara A."/>
            <person name="Yoshida Y."/>
            <person name="Fujiwara M."/>
            <person name="Mori M."/>
            <person name="Tomita M."/>
            <person name="Arakawa K."/>
        </authorList>
    </citation>
    <scope>NUCLEOTIDE SEQUENCE [LARGE SCALE GENOMIC DNA]</scope>
</reference>